<dbReference type="Gene3D" id="3.40.630.30">
    <property type="match status" value="1"/>
</dbReference>
<dbReference type="AlphaFoldDB" id="A0A5B9D0L7"/>
<dbReference type="Proteomes" id="UP000321311">
    <property type="component" value="Chromosome"/>
</dbReference>
<sequence length="61" mass="6769">MEVAIPQALLSDALEISRFLVETWHDTYDAVLGADVVTAQTDKWHNIEAISDQIKNVVPCS</sequence>
<evidence type="ECO:0000313" key="2">
    <source>
        <dbReference type="Proteomes" id="UP000321311"/>
    </source>
</evidence>
<reference evidence="2" key="1">
    <citation type="submission" date="2019-07" db="EMBL/GenBank/DDBJ databases">
        <title>Bartonella kosoyii sp. nov. and Bartonella krasnovii sp. nov., two novel members of the Bartonella elizabethae complex sensu lato, isolated from black rats and wild desert rodent-fleas.</title>
        <authorList>
            <person name="Gutierrez R."/>
            <person name="Shalit T."/>
            <person name="Markus B."/>
            <person name="Yuan C."/>
            <person name="Nachum-Biala Y."/>
            <person name="Elad D."/>
            <person name="Harrus S."/>
        </authorList>
    </citation>
    <scope>NUCLEOTIDE SEQUENCE [LARGE SCALE GENOMIC DNA]</scope>
    <source>
        <strain evidence="2">OE 1-1</strain>
    </source>
</reference>
<dbReference type="RefSeq" id="WP_120121793.1">
    <property type="nucleotide sequence ID" value="NZ_CP031844.2"/>
</dbReference>
<dbReference type="EMBL" id="CP031844">
    <property type="protein sequence ID" value="QEE11631.1"/>
    <property type="molecule type" value="Genomic_DNA"/>
</dbReference>
<accession>A0A5B9D0L7</accession>
<gene>
    <name evidence="1" type="ORF">D1092_01025</name>
</gene>
<dbReference type="GeneID" id="71060743"/>
<proteinExistence type="predicted"/>
<dbReference type="KEGG" id="barn:D1092_01025"/>
<protein>
    <submittedName>
        <fullName evidence="1">Uncharacterized protein</fullName>
    </submittedName>
</protein>
<organism evidence="1 2">
    <name type="scientific">Bartonella krasnovii</name>
    <dbReference type="NCBI Taxonomy" id="2267275"/>
    <lineage>
        <taxon>Bacteria</taxon>
        <taxon>Pseudomonadati</taxon>
        <taxon>Pseudomonadota</taxon>
        <taxon>Alphaproteobacteria</taxon>
        <taxon>Hyphomicrobiales</taxon>
        <taxon>Bartonellaceae</taxon>
        <taxon>Bartonella</taxon>
    </lineage>
</organism>
<dbReference type="OrthoDB" id="7925327at2"/>
<name>A0A5B9D0L7_9HYPH</name>
<evidence type="ECO:0000313" key="1">
    <source>
        <dbReference type="EMBL" id="QEE11631.1"/>
    </source>
</evidence>